<dbReference type="EMBL" id="JH795863">
    <property type="protein sequence ID" value="EJU01799.1"/>
    <property type="molecule type" value="Genomic_DNA"/>
</dbReference>
<evidence type="ECO:0000313" key="2">
    <source>
        <dbReference type="EMBL" id="EJU01799.1"/>
    </source>
</evidence>
<feature type="compositionally biased region" description="Pro residues" evidence="1">
    <location>
        <begin position="34"/>
        <end position="49"/>
    </location>
</feature>
<dbReference type="AlphaFoldDB" id="M5FZ62"/>
<name>M5FZ62_DACPD</name>
<proteinExistence type="predicted"/>
<feature type="compositionally biased region" description="Low complexity" evidence="1">
    <location>
        <begin position="60"/>
        <end position="79"/>
    </location>
</feature>
<feature type="region of interest" description="Disordered" evidence="1">
    <location>
        <begin position="1"/>
        <end position="170"/>
    </location>
</feature>
<evidence type="ECO:0000256" key="1">
    <source>
        <dbReference type="SAM" id="MobiDB-lite"/>
    </source>
</evidence>
<feature type="compositionally biased region" description="Basic and acidic residues" evidence="1">
    <location>
        <begin position="141"/>
        <end position="170"/>
    </location>
</feature>
<dbReference type="Proteomes" id="UP000030653">
    <property type="component" value="Unassembled WGS sequence"/>
</dbReference>
<keyword evidence="3" id="KW-1185">Reference proteome</keyword>
<accession>M5FZ62</accession>
<dbReference type="RefSeq" id="XP_040628696.1">
    <property type="nucleotide sequence ID" value="XM_040767423.1"/>
</dbReference>
<sequence>MRPPAWFHTSVERDSDRRAREDTNEEFALLPPLSHLPPTAPSPPAPLSPIPEHAASRQPSVTSTRITTSASSRTISPSPLGLHPSNFRMNPPAEGKKARRVQWARSEQGDERRAGNGEGEGVREREEDGVGVIEAGPDAQNLRERRERRREEERWERERLSRELDERGLD</sequence>
<evidence type="ECO:0000313" key="3">
    <source>
        <dbReference type="Proteomes" id="UP000030653"/>
    </source>
</evidence>
<dbReference type="GeneID" id="63682485"/>
<feature type="non-terminal residue" evidence="2">
    <location>
        <position position="170"/>
    </location>
</feature>
<gene>
    <name evidence="2" type="ORF">DACRYDRAFT_100106</name>
</gene>
<protein>
    <submittedName>
        <fullName evidence="2">Uncharacterized protein</fullName>
    </submittedName>
</protein>
<dbReference type="HOGENOM" id="CLU_1574436_0_0_1"/>
<reference evidence="2 3" key="1">
    <citation type="journal article" date="2012" name="Science">
        <title>The Paleozoic origin of enzymatic lignin decomposition reconstructed from 31 fungal genomes.</title>
        <authorList>
            <person name="Floudas D."/>
            <person name="Binder M."/>
            <person name="Riley R."/>
            <person name="Barry K."/>
            <person name="Blanchette R.A."/>
            <person name="Henrissat B."/>
            <person name="Martinez A.T."/>
            <person name="Otillar R."/>
            <person name="Spatafora J.W."/>
            <person name="Yadav J.S."/>
            <person name="Aerts A."/>
            <person name="Benoit I."/>
            <person name="Boyd A."/>
            <person name="Carlson A."/>
            <person name="Copeland A."/>
            <person name="Coutinho P.M."/>
            <person name="de Vries R.P."/>
            <person name="Ferreira P."/>
            <person name="Findley K."/>
            <person name="Foster B."/>
            <person name="Gaskell J."/>
            <person name="Glotzer D."/>
            <person name="Gorecki P."/>
            <person name="Heitman J."/>
            <person name="Hesse C."/>
            <person name="Hori C."/>
            <person name="Igarashi K."/>
            <person name="Jurgens J.A."/>
            <person name="Kallen N."/>
            <person name="Kersten P."/>
            <person name="Kohler A."/>
            <person name="Kuees U."/>
            <person name="Kumar T.K.A."/>
            <person name="Kuo A."/>
            <person name="LaButti K."/>
            <person name="Larrondo L.F."/>
            <person name="Lindquist E."/>
            <person name="Ling A."/>
            <person name="Lombard V."/>
            <person name="Lucas S."/>
            <person name="Lundell T."/>
            <person name="Martin R."/>
            <person name="McLaughlin D.J."/>
            <person name="Morgenstern I."/>
            <person name="Morin E."/>
            <person name="Murat C."/>
            <person name="Nagy L.G."/>
            <person name="Nolan M."/>
            <person name="Ohm R.A."/>
            <person name="Patyshakuliyeva A."/>
            <person name="Rokas A."/>
            <person name="Ruiz-Duenas F.J."/>
            <person name="Sabat G."/>
            <person name="Salamov A."/>
            <person name="Samejima M."/>
            <person name="Schmutz J."/>
            <person name="Slot J.C."/>
            <person name="St John F."/>
            <person name="Stenlid J."/>
            <person name="Sun H."/>
            <person name="Sun S."/>
            <person name="Syed K."/>
            <person name="Tsang A."/>
            <person name="Wiebenga A."/>
            <person name="Young D."/>
            <person name="Pisabarro A."/>
            <person name="Eastwood D.C."/>
            <person name="Martin F."/>
            <person name="Cullen D."/>
            <person name="Grigoriev I.V."/>
            <person name="Hibbett D.S."/>
        </authorList>
    </citation>
    <scope>NUCLEOTIDE SEQUENCE [LARGE SCALE GENOMIC DNA]</scope>
    <source>
        <strain evidence="2 3">DJM-731 SS1</strain>
    </source>
</reference>
<feature type="compositionally biased region" description="Basic and acidic residues" evidence="1">
    <location>
        <begin position="107"/>
        <end position="128"/>
    </location>
</feature>
<feature type="compositionally biased region" description="Basic and acidic residues" evidence="1">
    <location>
        <begin position="10"/>
        <end position="22"/>
    </location>
</feature>
<organism evidence="2 3">
    <name type="scientific">Dacryopinax primogenitus (strain DJM 731)</name>
    <name type="common">Brown rot fungus</name>
    <dbReference type="NCBI Taxonomy" id="1858805"/>
    <lineage>
        <taxon>Eukaryota</taxon>
        <taxon>Fungi</taxon>
        <taxon>Dikarya</taxon>
        <taxon>Basidiomycota</taxon>
        <taxon>Agaricomycotina</taxon>
        <taxon>Dacrymycetes</taxon>
        <taxon>Dacrymycetales</taxon>
        <taxon>Dacrymycetaceae</taxon>
        <taxon>Dacryopinax</taxon>
    </lineage>
</organism>